<evidence type="ECO:0000313" key="3">
    <source>
        <dbReference type="Proteomes" id="UP001152622"/>
    </source>
</evidence>
<reference evidence="2" key="1">
    <citation type="journal article" date="2023" name="Science">
        <title>Genome structures resolve the early diversification of teleost fishes.</title>
        <authorList>
            <person name="Parey E."/>
            <person name="Louis A."/>
            <person name="Montfort J."/>
            <person name="Bouchez O."/>
            <person name="Roques C."/>
            <person name="Iampietro C."/>
            <person name="Lluch J."/>
            <person name="Castinel A."/>
            <person name="Donnadieu C."/>
            <person name="Desvignes T."/>
            <person name="Floi Bucao C."/>
            <person name="Jouanno E."/>
            <person name="Wen M."/>
            <person name="Mejri S."/>
            <person name="Dirks R."/>
            <person name="Jansen H."/>
            <person name="Henkel C."/>
            <person name="Chen W.J."/>
            <person name="Zahm M."/>
            <person name="Cabau C."/>
            <person name="Klopp C."/>
            <person name="Thompson A.W."/>
            <person name="Robinson-Rechavi M."/>
            <person name="Braasch I."/>
            <person name="Lecointre G."/>
            <person name="Bobe J."/>
            <person name="Postlethwait J.H."/>
            <person name="Berthelot C."/>
            <person name="Roest Crollius H."/>
            <person name="Guiguen Y."/>
        </authorList>
    </citation>
    <scope>NUCLEOTIDE SEQUENCE</scope>
    <source>
        <strain evidence="2">WJC10195</strain>
    </source>
</reference>
<dbReference type="EMBL" id="JAINUF010000011">
    <property type="protein sequence ID" value="KAJ8346772.1"/>
    <property type="molecule type" value="Genomic_DNA"/>
</dbReference>
<feature type="region of interest" description="Disordered" evidence="1">
    <location>
        <begin position="134"/>
        <end position="160"/>
    </location>
</feature>
<feature type="compositionally biased region" description="Pro residues" evidence="1">
    <location>
        <begin position="139"/>
        <end position="148"/>
    </location>
</feature>
<keyword evidence="3" id="KW-1185">Reference proteome</keyword>
<evidence type="ECO:0000256" key="1">
    <source>
        <dbReference type="SAM" id="MobiDB-lite"/>
    </source>
</evidence>
<protein>
    <submittedName>
        <fullName evidence="2">Uncharacterized protein</fullName>
    </submittedName>
</protein>
<organism evidence="2 3">
    <name type="scientific">Synaphobranchus kaupii</name>
    <name type="common">Kaup's arrowtooth eel</name>
    <dbReference type="NCBI Taxonomy" id="118154"/>
    <lineage>
        <taxon>Eukaryota</taxon>
        <taxon>Metazoa</taxon>
        <taxon>Chordata</taxon>
        <taxon>Craniata</taxon>
        <taxon>Vertebrata</taxon>
        <taxon>Euteleostomi</taxon>
        <taxon>Actinopterygii</taxon>
        <taxon>Neopterygii</taxon>
        <taxon>Teleostei</taxon>
        <taxon>Anguilliformes</taxon>
        <taxon>Synaphobranchidae</taxon>
        <taxon>Synaphobranchus</taxon>
    </lineage>
</organism>
<sequence>MTERESSDLRLLLYTCFSIRRPPTASKSPGPQYHHQQELWKALQQARKKEIKKGLRCSRQCRMMALRSALLGGRHHAYSLQFISRPRPGTIGSLGTLPQHTAYPGKLEAPRSRITFQKTTAEELQFSRLFARGLHPAQPLHPPPPTPTTPNLGPGPGCPNPILQGLHISG</sequence>
<accession>A0A9Q1EX80</accession>
<gene>
    <name evidence="2" type="ORF">SKAU_G00281730</name>
</gene>
<comment type="caution">
    <text evidence="2">The sequence shown here is derived from an EMBL/GenBank/DDBJ whole genome shotgun (WGS) entry which is preliminary data.</text>
</comment>
<dbReference type="AlphaFoldDB" id="A0A9Q1EX80"/>
<name>A0A9Q1EX80_SYNKA</name>
<proteinExistence type="predicted"/>
<dbReference type="Proteomes" id="UP001152622">
    <property type="component" value="Chromosome 11"/>
</dbReference>
<evidence type="ECO:0000313" key="2">
    <source>
        <dbReference type="EMBL" id="KAJ8346772.1"/>
    </source>
</evidence>